<dbReference type="OrthoDB" id="548214at2759"/>
<feature type="non-terminal residue" evidence="1">
    <location>
        <position position="1"/>
    </location>
</feature>
<protein>
    <submittedName>
        <fullName evidence="1">Uncharacterized protein</fullName>
    </submittedName>
</protein>
<reference evidence="1" key="1">
    <citation type="submission" date="2013-12" db="EMBL/GenBank/DDBJ databases">
        <title>Draft genome of the parsitic nematode Ancylostoma duodenale.</title>
        <authorList>
            <person name="Mitreva M."/>
        </authorList>
    </citation>
    <scope>NUCLEOTIDE SEQUENCE [LARGE SCALE GENOMIC DNA]</scope>
    <source>
        <strain evidence="1">Zhejiang</strain>
    </source>
</reference>
<organism evidence="1 2">
    <name type="scientific">Ancylostoma duodenale</name>
    <dbReference type="NCBI Taxonomy" id="51022"/>
    <lineage>
        <taxon>Eukaryota</taxon>
        <taxon>Metazoa</taxon>
        <taxon>Ecdysozoa</taxon>
        <taxon>Nematoda</taxon>
        <taxon>Chromadorea</taxon>
        <taxon>Rhabditida</taxon>
        <taxon>Rhabditina</taxon>
        <taxon>Rhabditomorpha</taxon>
        <taxon>Strongyloidea</taxon>
        <taxon>Ancylostomatidae</taxon>
        <taxon>Ancylostomatinae</taxon>
        <taxon>Ancylostoma</taxon>
    </lineage>
</organism>
<dbReference type="Pfam" id="PF09735">
    <property type="entry name" value="Nckap1"/>
    <property type="match status" value="1"/>
</dbReference>
<sequence>LLACVELEESLLNLINHFTLTSSGMFQLVNKCRWLSMDVLEACFPYNLVRTAYQHCYQQEADTFQ</sequence>
<dbReference type="EMBL" id="KN788506">
    <property type="protein sequence ID" value="KIH43156.1"/>
    <property type="molecule type" value="Genomic_DNA"/>
</dbReference>
<gene>
    <name evidence="1" type="ORF">ANCDUO_26844</name>
</gene>
<dbReference type="AlphaFoldDB" id="A0A0C2FDL4"/>
<accession>A0A0C2FDL4</accession>
<dbReference type="InterPro" id="IPR019137">
    <property type="entry name" value="Nck-associated_protein-1"/>
</dbReference>
<proteinExistence type="predicted"/>
<dbReference type="Proteomes" id="UP000054047">
    <property type="component" value="Unassembled WGS sequence"/>
</dbReference>
<keyword evidence="2" id="KW-1185">Reference proteome</keyword>
<evidence type="ECO:0000313" key="1">
    <source>
        <dbReference type="EMBL" id="KIH43156.1"/>
    </source>
</evidence>
<name>A0A0C2FDL4_9BILA</name>
<evidence type="ECO:0000313" key="2">
    <source>
        <dbReference type="Proteomes" id="UP000054047"/>
    </source>
</evidence>